<gene>
    <name evidence="3" type="ORF">CYJ76_11080</name>
</gene>
<keyword evidence="3" id="KW-0540">Nuclease</keyword>
<dbReference type="CDD" id="cd00085">
    <property type="entry name" value="HNHc"/>
    <property type="match status" value="1"/>
</dbReference>
<keyword evidence="3" id="KW-0255">Endonuclease</keyword>
<dbReference type="GO" id="GO:0004519">
    <property type="term" value="F:endonuclease activity"/>
    <property type="evidence" value="ECO:0007669"/>
    <property type="project" value="UniProtKB-KW"/>
</dbReference>
<reference evidence="3 4" key="1">
    <citation type="submission" date="2017-12" db="EMBL/GenBank/DDBJ databases">
        <title>Phylogenetic diversity of female urinary microbiome.</title>
        <authorList>
            <person name="Thomas-White K."/>
            <person name="Wolfe A.J."/>
        </authorList>
    </citation>
    <scope>NUCLEOTIDE SEQUENCE [LARGE SCALE GENOMIC DNA]</scope>
    <source>
        <strain evidence="3 4">UMB1298</strain>
    </source>
</reference>
<evidence type="ECO:0000313" key="3">
    <source>
        <dbReference type="EMBL" id="PKZ40798.1"/>
    </source>
</evidence>
<evidence type="ECO:0000259" key="2">
    <source>
        <dbReference type="Pfam" id="PF02720"/>
    </source>
</evidence>
<feature type="region of interest" description="Disordered" evidence="1">
    <location>
        <begin position="530"/>
        <end position="557"/>
    </location>
</feature>
<dbReference type="EMBL" id="PKIZ01000030">
    <property type="protein sequence ID" value="PKZ40798.1"/>
    <property type="molecule type" value="Genomic_DNA"/>
</dbReference>
<organism evidence="3 4">
    <name type="scientific">Kytococcus schroeteri</name>
    <dbReference type="NCBI Taxonomy" id="138300"/>
    <lineage>
        <taxon>Bacteria</taxon>
        <taxon>Bacillati</taxon>
        <taxon>Actinomycetota</taxon>
        <taxon>Actinomycetes</taxon>
        <taxon>Micrococcales</taxon>
        <taxon>Kytococcaceae</taxon>
        <taxon>Kytococcus</taxon>
    </lineage>
</organism>
<accession>A0A2I1P838</accession>
<evidence type="ECO:0000313" key="4">
    <source>
        <dbReference type="Proteomes" id="UP000234206"/>
    </source>
</evidence>
<proteinExistence type="predicted"/>
<sequence length="557" mass="58159">MVGDRFQDVGSGAGQAPAVDAGSPAPEAMDPDPLGAVDAAFDRVDAALDTLMGALAAVESTPAGALAWSADRARGLASRAAVVTNRAARVRSRVVSVVGSARQDGGLHHLDDAQLVAGAGHREKGEARRDQALANALGNSAPTPTPGAGAGAGRGEDGDRAGRHGVATGGTDTAPVPRFPVLAGACDTGRVGERQAAIVIEQLQALPGDLTGTQRARAEEVLTDWAAVMSPSRLRRRAPRVLDELGITPAVADAYEDDQVAAGERAAWENTRLWMVDNHDGTWSGRFTLPEVQAHMLKKALDALTSPTRRTTPGGLSAPAGRTTPGGRGDGPHGATHRTNPANAATGQGVNGGADPRHDRAWWDQARGRALCELIDHLPADHLTTRTNAILIVRTDLDTLRGLTDRAGLTDTGAVVSAGQVRRMAATAGLVPAVLGTDSVVLDLGRQTRCFTGSQRTALAASYETCAAADCDRPLAWTQIHHAHPWHPVTAPDGTVLHPGGGPTDLANAIPLCGPHHRQLDDPRLGHTIHTHPDGTRTITYHPRRPGQPWRTDTPPR</sequence>
<protein>
    <submittedName>
        <fullName evidence="3">HNH endonuclease</fullName>
    </submittedName>
</protein>
<feature type="domain" description="DUF222" evidence="2">
    <location>
        <begin position="79"/>
        <end position="461"/>
    </location>
</feature>
<feature type="region of interest" description="Disordered" evidence="1">
    <location>
        <begin position="304"/>
        <end position="355"/>
    </location>
</feature>
<evidence type="ECO:0000256" key="1">
    <source>
        <dbReference type="SAM" id="MobiDB-lite"/>
    </source>
</evidence>
<dbReference type="Pfam" id="PF02720">
    <property type="entry name" value="DUF222"/>
    <property type="match status" value="1"/>
</dbReference>
<dbReference type="InterPro" id="IPR003870">
    <property type="entry name" value="DUF222"/>
</dbReference>
<name>A0A2I1P838_9MICO</name>
<dbReference type="Proteomes" id="UP000234206">
    <property type="component" value="Unassembled WGS sequence"/>
</dbReference>
<feature type="non-terminal residue" evidence="3">
    <location>
        <position position="557"/>
    </location>
</feature>
<keyword evidence="4" id="KW-1185">Reference proteome</keyword>
<keyword evidence="3" id="KW-0378">Hydrolase</keyword>
<feature type="region of interest" description="Disordered" evidence="1">
    <location>
        <begin position="136"/>
        <end position="173"/>
    </location>
</feature>
<dbReference type="AlphaFoldDB" id="A0A2I1P838"/>
<feature type="region of interest" description="Disordered" evidence="1">
    <location>
        <begin position="1"/>
        <end position="34"/>
    </location>
</feature>
<dbReference type="InterPro" id="IPR003615">
    <property type="entry name" value="HNH_nuc"/>
</dbReference>
<feature type="compositionally biased region" description="Polar residues" evidence="1">
    <location>
        <begin position="338"/>
        <end position="348"/>
    </location>
</feature>
<comment type="caution">
    <text evidence="3">The sequence shown here is derived from an EMBL/GenBank/DDBJ whole genome shotgun (WGS) entry which is preliminary data.</text>
</comment>